<reference evidence="1 2" key="1">
    <citation type="submission" date="2020-10" db="EMBL/GenBank/DDBJ databases">
        <title>Connecting structure to function with the recovery of over 1000 high-quality activated sludge metagenome-assembled genomes encoding full-length rRNA genes using long-read sequencing.</title>
        <authorList>
            <person name="Singleton C.M."/>
            <person name="Petriglieri F."/>
            <person name="Kristensen J.M."/>
            <person name="Kirkegaard R.H."/>
            <person name="Michaelsen T.Y."/>
            <person name="Andersen M.H."/>
            <person name="Karst S.M."/>
            <person name="Dueholm M.S."/>
            <person name="Nielsen P.H."/>
            <person name="Albertsen M."/>
        </authorList>
    </citation>
    <scope>NUCLEOTIDE SEQUENCE [LARGE SCALE GENOMIC DNA]</scope>
    <source>
        <strain evidence="1">EsbW_18-Q3-R4-48_BATAC.285</strain>
    </source>
</reference>
<proteinExistence type="predicted"/>
<organism evidence="1 2">
    <name type="scientific">Candidatus Accumulibacter proximus</name>
    <dbReference type="NCBI Taxonomy" id="2954385"/>
    <lineage>
        <taxon>Bacteria</taxon>
        <taxon>Pseudomonadati</taxon>
        <taxon>Pseudomonadota</taxon>
        <taxon>Betaproteobacteria</taxon>
        <taxon>Candidatus Accumulibacter</taxon>
    </lineage>
</organism>
<dbReference type="EMBL" id="JADJMH010000005">
    <property type="protein sequence ID" value="MBK7674545.1"/>
    <property type="molecule type" value="Genomic_DNA"/>
</dbReference>
<dbReference type="AlphaFoldDB" id="A0A935PWB2"/>
<dbReference type="Proteomes" id="UP000697998">
    <property type="component" value="Unassembled WGS sequence"/>
</dbReference>
<dbReference type="Pfam" id="PF20126">
    <property type="entry name" value="TumE"/>
    <property type="match status" value="1"/>
</dbReference>
<sequence length="93" mass="10542">MPGVLILDDRYPQGDHAFVAVRVFRVPTEVPGSTHDLKYSLAYVVDGVCVLRFDNEAGKGDHFHCGEEEAPYLFVSLEQLLADFWTAVDDWRK</sequence>
<comment type="caution">
    <text evidence="1">The sequence shown here is derived from an EMBL/GenBank/DDBJ whole genome shotgun (WGS) entry which is preliminary data.</text>
</comment>
<evidence type="ECO:0000313" key="1">
    <source>
        <dbReference type="EMBL" id="MBK7674545.1"/>
    </source>
</evidence>
<accession>A0A935PWB2</accession>
<name>A0A935PWB2_9PROT</name>
<gene>
    <name evidence="1" type="ORF">IPJ27_07080</name>
</gene>
<protein>
    <submittedName>
        <fullName evidence="1">Uncharacterized protein</fullName>
    </submittedName>
</protein>
<dbReference type="InterPro" id="IPR045397">
    <property type="entry name" value="TumE-like"/>
</dbReference>
<evidence type="ECO:0000313" key="2">
    <source>
        <dbReference type="Proteomes" id="UP000697998"/>
    </source>
</evidence>